<feature type="compositionally biased region" description="Low complexity" evidence="1">
    <location>
        <begin position="13"/>
        <end position="28"/>
    </location>
</feature>
<evidence type="ECO:0000313" key="3">
    <source>
        <dbReference type="Proteomes" id="UP000029737"/>
    </source>
</evidence>
<dbReference type="RefSeq" id="WP_043578937.1">
    <property type="nucleotide sequence ID" value="NZ_KN214181.1"/>
</dbReference>
<organism evidence="2 3">
    <name type="scientific">Actinopolyspora erythraea</name>
    <dbReference type="NCBI Taxonomy" id="414996"/>
    <lineage>
        <taxon>Bacteria</taxon>
        <taxon>Bacillati</taxon>
        <taxon>Actinomycetota</taxon>
        <taxon>Actinomycetes</taxon>
        <taxon>Actinopolysporales</taxon>
        <taxon>Actinopolysporaceae</taxon>
        <taxon>Actinopolyspora</taxon>
    </lineage>
</organism>
<protein>
    <submittedName>
        <fullName evidence="2">Uncharacterized protein</fullName>
    </submittedName>
</protein>
<name>A0ABR4WYD1_9ACTN</name>
<gene>
    <name evidence="2" type="ORF">IL38_24120</name>
</gene>
<dbReference type="Proteomes" id="UP000029737">
    <property type="component" value="Unassembled WGS sequence"/>
</dbReference>
<dbReference type="EMBL" id="JPMV01000046">
    <property type="protein sequence ID" value="KGI79385.1"/>
    <property type="molecule type" value="Genomic_DNA"/>
</dbReference>
<evidence type="ECO:0000256" key="1">
    <source>
        <dbReference type="SAM" id="MobiDB-lite"/>
    </source>
</evidence>
<feature type="compositionally biased region" description="Polar residues" evidence="1">
    <location>
        <begin position="1"/>
        <end position="10"/>
    </location>
</feature>
<feature type="region of interest" description="Disordered" evidence="1">
    <location>
        <begin position="1"/>
        <end position="31"/>
    </location>
</feature>
<keyword evidence="3" id="KW-1185">Reference proteome</keyword>
<evidence type="ECO:0000313" key="2">
    <source>
        <dbReference type="EMBL" id="KGI79385.1"/>
    </source>
</evidence>
<reference evidence="2 3" key="1">
    <citation type="journal article" date="2014" name="PLoS ONE">
        <title>Identification and Characterization of a New Erythromycin Biosynthetic Gene Cluster in Actinopolyspora erythraea YIM90600, a Novel Erythronolide-Producing Halophilic Actinomycete Isolated from Salt Field.</title>
        <authorList>
            <person name="Chen D."/>
            <person name="Feng J."/>
            <person name="Huang L."/>
            <person name="Zhang Q."/>
            <person name="Wu J."/>
            <person name="Zhu X."/>
            <person name="Duan Y."/>
            <person name="Xu Z."/>
        </authorList>
    </citation>
    <scope>NUCLEOTIDE SEQUENCE [LARGE SCALE GENOMIC DNA]</scope>
    <source>
        <strain evidence="2 3">YIM90600</strain>
    </source>
</reference>
<sequence>MSDDWNSIITDNAPAEGAASPPSGKAAPNNMPPFPQGFGYMVGRLPIKGDTAKAIVQLPEKLKGISCAAVLVNSGVLSDCYKDGSKVCAPTALSGRPINDREIAVFTDAPGDEVVRGPGWVVSGYYYPGALPTTRPVEVGVPYVEVMVIVGPDCGCDGENWADDNEWGQ</sequence>
<accession>A0ABR4WYD1</accession>
<proteinExistence type="predicted"/>
<comment type="caution">
    <text evidence="2">The sequence shown here is derived from an EMBL/GenBank/DDBJ whole genome shotgun (WGS) entry which is preliminary data.</text>
</comment>